<dbReference type="PROSITE" id="PS50928">
    <property type="entry name" value="ABC_TM1"/>
    <property type="match status" value="1"/>
</dbReference>
<dbReference type="PANTHER" id="PTHR30133">
    <property type="entry name" value="CATIONIC AMINO ACID TRANSPORTER, MEMBRANE COMPONENT"/>
    <property type="match status" value="1"/>
</dbReference>
<dbReference type="Proteomes" id="UP000228948">
    <property type="component" value="Chromosome"/>
</dbReference>
<evidence type="ECO:0000259" key="6">
    <source>
        <dbReference type="PROSITE" id="PS50928"/>
    </source>
</evidence>
<accession>A0A2K8KGN5</accession>
<feature type="transmembrane region" description="Helical" evidence="5">
    <location>
        <begin position="79"/>
        <end position="100"/>
    </location>
</feature>
<dbReference type="GO" id="GO:0005886">
    <property type="term" value="C:plasma membrane"/>
    <property type="evidence" value="ECO:0007669"/>
    <property type="project" value="UniProtKB-SubCell"/>
</dbReference>
<name>A0A2K8KGN5_9RHOB</name>
<dbReference type="Gene3D" id="1.10.3720.10">
    <property type="entry name" value="MetI-like"/>
    <property type="match status" value="1"/>
</dbReference>
<feature type="transmembrane region" description="Helical" evidence="5">
    <location>
        <begin position="138"/>
        <end position="161"/>
    </location>
</feature>
<evidence type="ECO:0000313" key="7">
    <source>
        <dbReference type="EMBL" id="ATX66925.1"/>
    </source>
</evidence>
<dbReference type="KEGG" id="rbg:BG454_14750"/>
<evidence type="ECO:0000256" key="5">
    <source>
        <dbReference type="RuleBase" id="RU363032"/>
    </source>
</evidence>
<evidence type="ECO:0000256" key="3">
    <source>
        <dbReference type="ARBA" id="ARBA00022989"/>
    </source>
</evidence>
<gene>
    <name evidence="7" type="ORF">BG454_14750</name>
</gene>
<evidence type="ECO:0000256" key="4">
    <source>
        <dbReference type="ARBA" id="ARBA00023136"/>
    </source>
</evidence>
<feature type="transmembrane region" description="Helical" evidence="5">
    <location>
        <begin position="248"/>
        <end position="265"/>
    </location>
</feature>
<proteinExistence type="inferred from homology"/>
<sequence>MFEFCTDPATLPQWQWFACYLTTATHFAFYRSFLMVMLLLAITAPIALALGLGGAMAVRSRIWPVSWLGKGYVNIVRGVPDIVFFMFVPIALGQGIEWVFHQIQCPDWDQPIRQGNDFIVCREAKVPGVNAPAWVRDVYAFSMAVVAFALVFGAFAANTLYGAMQAVPKAQIETAEAYGMTRGQAFRRIVLPQMWVYAIPGLSNIWQILIKATPLLFLLGLQDAVYWARELGGQKTSLYTYPHPDWRVWYFLVLLCFYLFLTWASERTFGRLNDRLSRGQATAAGERQRKAAT</sequence>
<keyword evidence="3 5" id="KW-1133">Transmembrane helix</keyword>
<protein>
    <submittedName>
        <fullName evidence="7">ABC transporter permease</fullName>
    </submittedName>
</protein>
<feature type="transmembrane region" description="Helical" evidence="5">
    <location>
        <begin position="33"/>
        <end position="58"/>
    </location>
</feature>
<evidence type="ECO:0000313" key="8">
    <source>
        <dbReference type="Proteomes" id="UP000228948"/>
    </source>
</evidence>
<dbReference type="RefSeq" id="WP_071481386.1">
    <property type="nucleotide sequence ID" value="NZ_CP024899.1"/>
</dbReference>
<dbReference type="STRING" id="441209.GCA_001870665_02733"/>
<organism evidence="7 8">
    <name type="scientific">Roseinatronobacter bogoriensis subsp. barguzinensis</name>
    <dbReference type="NCBI Taxonomy" id="441209"/>
    <lineage>
        <taxon>Bacteria</taxon>
        <taxon>Pseudomonadati</taxon>
        <taxon>Pseudomonadota</taxon>
        <taxon>Alphaproteobacteria</taxon>
        <taxon>Rhodobacterales</taxon>
        <taxon>Paracoccaceae</taxon>
        <taxon>Roseinatronobacter</taxon>
    </lineage>
</organism>
<comment type="similarity">
    <text evidence="5">Belongs to the binding-protein-dependent transport system permease family.</text>
</comment>
<dbReference type="SUPFAM" id="SSF161098">
    <property type="entry name" value="MetI-like"/>
    <property type="match status" value="1"/>
</dbReference>
<dbReference type="InterPro" id="IPR051613">
    <property type="entry name" value="ABC_transp_permease_HisMQ"/>
</dbReference>
<dbReference type="CDD" id="cd06261">
    <property type="entry name" value="TM_PBP2"/>
    <property type="match status" value="1"/>
</dbReference>
<comment type="subcellular location">
    <subcellularLocation>
        <location evidence="1 5">Cell membrane</location>
        <topology evidence="1 5">Multi-pass membrane protein</topology>
    </subcellularLocation>
</comment>
<dbReference type="GO" id="GO:0055085">
    <property type="term" value="P:transmembrane transport"/>
    <property type="evidence" value="ECO:0007669"/>
    <property type="project" value="InterPro"/>
</dbReference>
<feature type="domain" description="ABC transmembrane type-1" evidence="6">
    <location>
        <begin position="33"/>
        <end position="260"/>
    </location>
</feature>
<dbReference type="InterPro" id="IPR000515">
    <property type="entry name" value="MetI-like"/>
</dbReference>
<evidence type="ECO:0000256" key="1">
    <source>
        <dbReference type="ARBA" id="ARBA00004651"/>
    </source>
</evidence>
<dbReference type="EMBL" id="CP024899">
    <property type="protein sequence ID" value="ATX66925.1"/>
    <property type="molecule type" value="Genomic_DNA"/>
</dbReference>
<keyword evidence="8" id="KW-1185">Reference proteome</keyword>
<dbReference type="Pfam" id="PF00528">
    <property type="entry name" value="BPD_transp_1"/>
    <property type="match status" value="1"/>
</dbReference>
<dbReference type="PANTHER" id="PTHR30133:SF2">
    <property type="entry name" value="ARGININE ABC TRANSPORTER PERMEASE PROTEIN ARTQ"/>
    <property type="match status" value="1"/>
</dbReference>
<evidence type="ECO:0000256" key="2">
    <source>
        <dbReference type="ARBA" id="ARBA00022692"/>
    </source>
</evidence>
<reference evidence="7 8" key="1">
    <citation type="submission" date="2017-11" db="EMBL/GenBank/DDBJ databases">
        <title>Revised Sequence and Annotation of the Rhodobaca barguzinensis strain alga05 Genome.</title>
        <authorList>
            <person name="Kopejtka K."/>
            <person name="Tomasch J.M."/>
            <person name="Bunk B."/>
            <person name="Koblizek M."/>
        </authorList>
    </citation>
    <scope>NUCLEOTIDE SEQUENCE [LARGE SCALE GENOMIC DNA]</scope>
    <source>
        <strain evidence="8">alga05</strain>
    </source>
</reference>
<dbReference type="OrthoDB" id="9815029at2"/>
<dbReference type="InterPro" id="IPR035906">
    <property type="entry name" value="MetI-like_sf"/>
</dbReference>
<dbReference type="AlphaFoldDB" id="A0A2K8KGN5"/>
<keyword evidence="4 5" id="KW-0472">Membrane</keyword>
<keyword evidence="2 5" id="KW-0812">Transmembrane</keyword>
<keyword evidence="5" id="KW-0813">Transport</keyword>